<keyword evidence="2" id="KW-0966">Cell projection</keyword>
<gene>
    <name evidence="2" type="ORF">DES37_108124</name>
</gene>
<dbReference type="Proteomes" id="UP000246744">
    <property type="component" value="Unassembled WGS sequence"/>
</dbReference>
<evidence type="ECO:0000313" key="3">
    <source>
        <dbReference type="Proteomes" id="UP000246744"/>
    </source>
</evidence>
<reference evidence="2 3" key="1">
    <citation type="submission" date="2018-05" db="EMBL/GenBank/DDBJ databases">
        <title>Genomic Encyclopedia of Type Strains, Phase IV (KMG-IV): sequencing the most valuable type-strain genomes for metagenomic binning, comparative biology and taxonomic classification.</title>
        <authorList>
            <person name="Goeker M."/>
        </authorList>
    </citation>
    <scope>NUCLEOTIDE SEQUENCE [LARGE SCALE GENOMIC DNA]</scope>
    <source>
        <strain evidence="2 3">DSM 19579</strain>
    </source>
</reference>
<feature type="chain" id="PRO_5016257563" evidence="1">
    <location>
        <begin position="21"/>
        <end position="134"/>
    </location>
</feature>
<keyword evidence="2" id="KW-0969">Cilium</keyword>
<protein>
    <submittedName>
        <fullName evidence="2">Flagellar protein FlhE</fullName>
    </submittedName>
</protein>
<dbReference type="AlphaFoldDB" id="A0A317Q035"/>
<dbReference type="RefSeq" id="WP_281271484.1">
    <property type="nucleotide sequence ID" value="NZ_QGTS01000008.1"/>
</dbReference>
<keyword evidence="3" id="KW-1185">Reference proteome</keyword>
<feature type="signal peptide" evidence="1">
    <location>
        <begin position="1"/>
        <end position="20"/>
    </location>
</feature>
<evidence type="ECO:0000313" key="2">
    <source>
        <dbReference type="EMBL" id="PWW07699.1"/>
    </source>
</evidence>
<keyword evidence="2" id="KW-0282">Flagellum</keyword>
<evidence type="ECO:0000256" key="1">
    <source>
        <dbReference type="SAM" id="SignalP"/>
    </source>
</evidence>
<proteinExistence type="predicted"/>
<sequence length="134" mass="14603">MMQVRGALMAVVCLPLLAQAAGESTWQAEAMGAALSHRGVVASSKLLAPPHKVSGVITQVYWRYSLFSLPPDRLEVKLCTQTQCVIVDGQQGVTSAFAGQPANQPFHFVWGVYGRGSLYPVMRVRANQVIVNYR</sequence>
<dbReference type="InterPro" id="IPR009420">
    <property type="entry name" value="FlhE"/>
</dbReference>
<organism evidence="2 3">
    <name type="scientific">Mangrovibacter plantisponsor</name>
    <dbReference type="NCBI Taxonomy" id="451513"/>
    <lineage>
        <taxon>Bacteria</taxon>
        <taxon>Pseudomonadati</taxon>
        <taxon>Pseudomonadota</taxon>
        <taxon>Gammaproteobacteria</taxon>
        <taxon>Enterobacterales</taxon>
        <taxon>Enterobacteriaceae</taxon>
        <taxon>Mangrovibacter</taxon>
    </lineage>
</organism>
<name>A0A317Q035_9ENTR</name>
<dbReference type="Pfam" id="PF06366">
    <property type="entry name" value="FlhE"/>
    <property type="match status" value="1"/>
</dbReference>
<keyword evidence="1" id="KW-0732">Signal</keyword>
<comment type="caution">
    <text evidence="2">The sequence shown here is derived from an EMBL/GenBank/DDBJ whole genome shotgun (WGS) entry which is preliminary data.</text>
</comment>
<accession>A0A317Q035</accession>
<dbReference type="EMBL" id="QGTS01000008">
    <property type="protein sequence ID" value="PWW07699.1"/>
    <property type="molecule type" value="Genomic_DNA"/>
</dbReference>